<dbReference type="PROSITE" id="PS51688">
    <property type="entry name" value="ICA"/>
    <property type="match status" value="1"/>
</dbReference>
<evidence type="ECO:0000313" key="2">
    <source>
        <dbReference type="EMBL" id="GAG75679.1"/>
    </source>
</evidence>
<comment type="caution">
    <text evidence="2">The sequence shown here is derived from an EMBL/GenBank/DDBJ whole genome shotgun (WGS) entry which is preliminary data.</text>
</comment>
<evidence type="ECO:0000259" key="1">
    <source>
        <dbReference type="PROSITE" id="PS51688"/>
    </source>
</evidence>
<dbReference type="Pfam" id="PF13884">
    <property type="entry name" value="Peptidase_S74"/>
    <property type="match status" value="1"/>
</dbReference>
<protein>
    <recommendedName>
        <fullName evidence="1">Peptidase S74 domain-containing protein</fullName>
    </recommendedName>
</protein>
<dbReference type="AlphaFoldDB" id="X1A1P1"/>
<accession>X1A1P1</accession>
<organism evidence="2">
    <name type="scientific">marine sediment metagenome</name>
    <dbReference type="NCBI Taxonomy" id="412755"/>
    <lineage>
        <taxon>unclassified sequences</taxon>
        <taxon>metagenomes</taxon>
        <taxon>ecological metagenomes</taxon>
    </lineage>
</organism>
<name>X1A1P1_9ZZZZ</name>
<sequence length="186" mass="20518">MVQKEGTESGGNKATGIYSYINTGKGYLKGLWGRAYRSSPVYNSRAYGVRGMAGNYTPGWNYGVYGWLYGDNDGAGIYGTVYGDIDIPGKYAGYFYGNVKVTGSLWASSITESDQRLKMNIENLSDREESLEKIMKLNPVKYKLKDKRPDFGTTATSDTGTISQIIDTALCQQIIFSLLLLLTFAL</sequence>
<feature type="domain" description="Peptidase S74" evidence="1">
    <location>
        <begin position="113"/>
        <end position="186"/>
    </location>
</feature>
<gene>
    <name evidence="2" type="ORF">S01H4_32844</name>
</gene>
<dbReference type="InterPro" id="IPR030392">
    <property type="entry name" value="S74_ICA"/>
</dbReference>
<reference evidence="2" key="1">
    <citation type="journal article" date="2014" name="Front. Microbiol.">
        <title>High frequency of phylogenetically diverse reductive dehalogenase-homologous genes in deep subseafloor sedimentary metagenomes.</title>
        <authorList>
            <person name="Kawai M."/>
            <person name="Futagami T."/>
            <person name="Toyoda A."/>
            <person name="Takaki Y."/>
            <person name="Nishi S."/>
            <person name="Hori S."/>
            <person name="Arai W."/>
            <person name="Tsubouchi T."/>
            <person name="Morono Y."/>
            <person name="Uchiyama I."/>
            <person name="Ito T."/>
            <person name="Fujiyama A."/>
            <person name="Inagaki F."/>
            <person name="Takami H."/>
        </authorList>
    </citation>
    <scope>NUCLEOTIDE SEQUENCE</scope>
    <source>
        <strain evidence="2">Expedition CK06-06</strain>
    </source>
</reference>
<proteinExistence type="predicted"/>
<dbReference type="EMBL" id="BART01017220">
    <property type="protein sequence ID" value="GAG75679.1"/>
    <property type="molecule type" value="Genomic_DNA"/>
</dbReference>